<gene>
    <name evidence="12" type="primary">manZ_4</name>
    <name evidence="10" type="synonym">manZ_1</name>
    <name evidence="11" type="synonym">manZ_2</name>
    <name evidence="10" type="ORF">ERS852425_00201</name>
    <name evidence="12" type="ORF">ERS852520_02761</name>
    <name evidence="11" type="ORF">ERS852571_00178</name>
    <name evidence="13" type="ORF">RBI15_13780</name>
</gene>
<evidence type="ECO:0000256" key="5">
    <source>
        <dbReference type="ARBA" id="ARBA00022683"/>
    </source>
</evidence>
<dbReference type="GO" id="GO:0009401">
    <property type="term" value="P:phosphoenolpyruvate-dependent sugar phosphotransferase system"/>
    <property type="evidence" value="ECO:0007669"/>
    <property type="project" value="UniProtKB-KW"/>
</dbReference>
<dbReference type="PROSITE" id="PS51108">
    <property type="entry name" value="PTS_EIID"/>
    <property type="match status" value="1"/>
</dbReference>
<evidence type="ECO:0000313" key="10">
    <source>
        <dbReference type="EMBL" id="CUM71783.1"/>
    </source>
</evidence>
<evidence type="ECO:0000313" key="12">
    <source>
        <dbReference type="EMBL" id="CUP99726.1"/>
    </source>
</evidence>
<keyword evidence="4" id="KW-0762">Sugar transport</keyword>
<reference evidence="13" key="2">
    <citation type="submission" date="2023-08" db="EMBL/GenBank/DDBJ databases">
        <title>Complete Genome Sequences of butyrate producing Anaerostipes hadrus strains BA1 and GIF7 isolated from the terminal ileum of a healthy lean male.</title>
        <authorList>
            <person name="Low A."/>
            <person name="Sheludchenko M."/>
            <person name="Cheng H.E."/>
            <person name="Koh X.Q."/>
            <person name="Lee J."/>
        </authorList>
    </citation>
    <scope>NUCLEOTIDE SEQUENCE</scope>
    <source>
        <strain evidence="13">BA1</strain>
    </source>
</reference>
<feature type="transmembrane region" description="Helical" evidence="9">
    <location>
        <begin position="186"/>
        <end position="210"/>
    </location>
</feature>
<name>A0A174SSM1_ANAHA</name>
<evidence type="ECO:0000256" key="2">
    <source>
        <dbReference type="ARBA" id="ARBA00022448"/>
    </source>
</evidence>
<protein>
    <submittedName>
        <fullName evidence="12">PTS system mannose-specific EIID component</fullName>
    </submittedName>
    <submittedName>
        <fullName evidence="13">PTS system mannose/fructose/sorbose family transporter subunit IID</fullName>
    </submittedName>
</protein>
<dbReference type="AlphaFoldDB" id="A0A174SSM1"/>
<dbReference type="InterPro" id="IPR050303">
    <property type="entry name" value="GatZ_KbaZ_carbometab"/>
</dbReference>
<evidence type="ECO:0000256" key="3">
    <source>
        <dbReference type="ARBA" id="ARBA00022475"/>
    </source>
</evidence>
<dbReference type="Proteomes" id="UP000095598">
    <property type="component" value="Unassembled WGS sequence"/>
</dbReference>
<dbReference type="Proteomes" id="UP000095564">
    <property type="component" value="Unassembled WGS sequence"/>
</dbReference>
<feature type="transmembrane region" description="Helical" evidence="9">
    <location>
        <begin position="135"/>
        <end position="165"/>
    </location>
</feature>
<dbReference type="EMBL" id="CYXY01000001">
    <property type="protein sequence ID" value="CUM72036.1"/>
    <property type="molecule type" value="Genomic_DNA"/>
</dbReference>
<proteinExistence type="predicted"/>
<dbReference type="PANTHER" id="PTHR32502:SF5">
    <property type="entry name" value="N-ACETYLGALACTOSAMINE PERMEASE IID COMPONENT-RELATED"/>
    <property type="match status" value="1"/>
</dbReference>
<dbReference type="EMBL" id="CYXT01000001">
    <property type="protein sequence ID" value="CUM71783.1"/>
    <property type="molecule type" value="Genomic_DNA"/>
</dbReference>
<sequence>MSNEMNTQEEKKVLTQKDLNKAMFRWYMSAEMPLNFENMQGIAFCGSISHILKKLYTKKEDLSEALKRHLLLYNCNVTAGGLILGTTIAMEEQRAKDPSKMPDMAITGLKTGLMGPVAALGDSFDWGIIGTLMKIAAATLAAAGNPLALVVLLLFVGYCIGELILTTNMTYKKGRESIKTIMGSGLMQDVISGANVLAMFMMGAMTASMVTLKTVLKISTVVVQDKLDSIFPNVFPLIVLFLIYWLIRKKKVGTGKIVIGIIAVSILLSFVGIF</sequence>
<dbReference type="GO" id="GO:0005886">
    <property type="term" value="C:plasma membrane"/>
    <property type="evidence" value="ECO:0007669"/>
    <property type="project" value="UniProtKB-SubCell"/>
</dbReference>
<organism evidence="12 15">
    <name type="scientific">Anaerostipes hadrus</name>
    <dbReference type="NCBI Taxonomy" id="649756"/>
    <lineage>
        <taxon>Bacteria</taxon>
        <taxon>Bacillati</taxon>
        <taxon>Bacillota</taxon>
        <taxon>Clostridia</taxon>
        <taxon>Lachnospirales</taxon>
        <taxon>Lachnospiraceae</taxon>
        <taxon>Anaerostipes</taxon>
    </lineage>
</organism>
<evidence type="ECO:0000256" key="8">
    <source>
        <dbReference type="ARBA" id="ARBA00023136"/>
    </source>
</evidence>
<comment type="subcellular location">
    <subcellularLocation>
        <location evidence="1">Cell membrane</location>
        <topology evidence="1">Multi-pass membrane protein</topology>
    </subcellularLocation>
</comment>
<keyword evidence="2" id="KW-0813">Transport</keyword>
<evidence type="ECO:0000256" key="4">
    <source>
        <dbReference type="ARBA" id="ARBA00022597"/>
    </source>
</evidence>
<evidence type="ECO:0000256" key="9">
    <source>
        <dbReference type="SAM" id="Phobius"/>
    </source>
</evidence>
<evidence type="ECO:0000256" key="1">
    <source>
        <dbReference type="ARBA" id="ARBA00004651"/>
    </source>
</evidence>
<dbReference type="RefSeq" id="WP_009203510.1">
    <property type="nucleotide sequence ID" value="NZ_CACRSX010000026.1"/>
</dbReference>
<feature type="transmembrane region" description="Helical" evidence="9">
    <location>
        <begin position="254"/>
        <end position="273"/>
    </location>
</feature>
<keyword evidence="3" id="KW-1003">Cell membrane</keyword>
<dbReference type="InterPro" id="IPR004704">
    <property type="entry name" value="PTS_IID_man"/>
</dbReference>
<dbReference type="PANTHER" id="PTHR32502">
    <property type="entry name" value="N-ACETYLGALACTOSAMINE PERMEASE II COMPONENT-RELATED"/>
    <property type="match status" value="1"/>
</dbReference>
<dbReference type="Proteomes" id="UP000095553">
    <property type="component" value="Unassembled WGS sequence"/>
</dbReference>
<evidence type="ECO:0000313" key="14">
    <source>
        <dbReference type="Proteomes" id="UP000095553"/>
    </source>
</evidence>
<dbReference type="Pfam" id="PF03613">
    <property type="entry name" value="EIID-AGA"/>
    <property type="match status" value="1"/>
</dbReference>
<evidence type="ECO:0000256" key="6">
    <source>
        <dbReference type="ARBA" id="ARBA00022692"/>
    </source>
</evidence>
<evidence type="ECO:0000313" key="16">
    <source>
        <dbReference type="Proteomes" id="UP000095598"/>
    </source>
</evidence>
<reference evidence="14 15" key="1">
    <citation type="submission" date="2015-09" db="EMBL/GenBank/DDBJ databases">
        <authorList>
            <consortium name="Pathogen Informatics"/>
        </authorList>
    </citation>
    <scope>NUCLEOTIDE SEQUENCE [LARGE SCALE GENOMIC DNA]</scope>
    <source>
        <strain evidence="10 16">2789STDY5608868</strain>
        <strain evidence="12 15">2789STDY5834908</strain>
        <strain evidence="11 14">2789STDY5834959</strain>
    </source>
</reference>
<keyword evidence="5" id="KW-0598">Phosphotransferase system</keyword>
<evidence type="ECO:0000313" key="11">
    <source>
        <dbReference type="EMBL" id="CUM72036.1"/>
    </source>
</evidence>
<keyword evidence="7 9" id="KW-1133">Transmembrane helix</keyword>
<evidence type="ECO:0000256" key="7">
    <source>
        <dbReference type="ARBA" id="ARBA00022989"/>
    </source>
</evidence>
<feature type="transmembrane region" description="Helical" evidence="9">
    <location>
        <begin position="70"/>
        <end position="90"/>
    </location>
</feature>
<dbReference type="EMBL" id="CZAU01000033">
    <property type="protein sequence ID" value="CUP99726.1"/>
    <property type="molecule type" value="Genomic_DNA"/>
</dbReference>
<evidence type="ECO:0000313" key="13">
    <source>
        <dbReference type="EMBL" id="WMD16406.1"/>
    </source>
</evidence>
<dbReference type="EMBL" id="CP132968">
    <property type="protein sequence ID" value="WMD16406.1"/>
    <property type="molecule type" value="Genomic_DNA"/>
</dbReference>
<keyword evidence="6 9" id="KW-0812">Transmembrane</keyword>
<dbReference type="Proteomes" id="UP001243496">
    <property type="component" value="Chromosome"/>
</dbReference>
<accession>A0A174SSM1</accession>
<dbReference type="GeneID" id="92742474"/>
<evidence type="ECO:0000313" key="15">
    <source>
        <dbReference type="Proteomes" id="UP000095564"/>
    </source>
</evidence>
<keyword evidence="8 9" id="KW-0472">Membrane</keyword>
<feature type="transmembrane region" description="Helical" evidence="9">
    <location>
        <begin position="230"/>
        <end position="247"/>
    </location>
</feature>